<dbReference type="Pfam" id="PF13372">
    <property type="entry name" value="Alginate_exp"/>
    <property type="match status" value="1"/>
</dbReference>
<feature type="signal peptide" evidence="2">
    <location>
        <begin position="1"/>
        <end position="22"/>
    </location>
</feature>
<organism evidence="4 5">
    <name type="scientific">Sphingomonas ginsenosidimutans</name>
    <dbReference type="NCBI Taxonomy" id="862134"/>
    <lineage>
        <taxon>Bacteria</taxon>
        <taxon>Pseudomonadati</taxon>
        <taxon>Pseudomonadota</taxon>
        <taxon>Alphaproteobacteria</taxon>
        <taxon>Sphingomonadales</taxon>
        <taxon>Sphingomonadaceae</taxon>
        <taxon>Sphingomonas</taxon>
    </lineage>
</organism>
<sequence length="505" mass="55444">MNRMARRLAGAAPLALCLVAGATITAPDAAAQTIPPKDGQPSTAAANPTANDYPVDGMGDGVTSGGYNQSRWAEDWTKLRDPKKRDDPIDRLKFIPIAGDGDTYLTLSGEFRLRANHITNPDLRDRRAQRQDINRIVGAADLHIGDHLRFFGELAHGGLSGVELGTRLPQLKNALVVQQSFVDLTGDVGGAHLGVRYGRQTFADGPNLMVVPRDNNTIFTVFNGARVWARGTKVRADAFDFYTTRLGVNGTGDDLIDRGRRFSGISTGIVVPRDWFGGSKLFFDPFVWRLRNDAASWGGRTQREERMFYGLHLYGDVGPVNVDYTVQHQGGSFGNQDISAWLIFAAQSYRLGKGRTAPRIGFHADYASGGGSYDGGTLRTSLAPFGNNIYYSYQLYATPTNLIALAPNVTFNPIPKMRVALEYQASWRATETDAVYRANGTPFAGTQNIRGDRKIADTLRAQLVWSFTPRVSFTGRYEHLIAGPSLTRAGFRSSDFLAGWLSFRF</sequence>
<keyword evidence="5" id="KW-1185">Reference proteome</keyword>
<dbReference type="RefSeq" id="WP_096610857.1">
    <property type="nucleotide sequence ID" value="NZ_NWVD01000001.1"/>
</dbReference>
<dbReference type="EMBL" id="NWVD01000001">
    <property type="protein sequence ID" value="PCG10989.1"/>
    <property type="molecule type" value="Genomic_DNA"/>
</dbReference>
<evidence type="ECO:0000256" key="2">
    <source>
        <dbReference type="SAM" id="SignalP"/>
    </source>
</evidence>
<evidence type="ECO:0000259" key="3">
    <source>
        <dbReference type="Pfam" id="PF13372"/>
    </source>
</evidence>
<dbReference type="Proteomes" id="UP000218784">
    <property type="component" value="Unassembled WGS sequence"/>
</dbReference>
<proteinExistence type="predicted"/>
<feature type="compositionally biased region" description="Polar residues" evidence="1">
    <location>
        <begin position="40"/>
        <end position="50"/>
    </location>
</feature>
<reference evidence="4 5" key="1">
    <citation type="submission" date="2017-09" db="EMBL/GenBank/DDBJ databases">
        <title>Sphingomonas ginsenosidimutans KACC 14949, whole genome shotgun sequence.</title>
        <authorList>
            <person name="Feng G."/>
            <person name="Zhu H."/>
        </authorList>
    </citation>
    <scope>NUCLEOTIDE SEQUENCE [LARGE SCALE GENOMIC DNA]</scope>
    <source>
        <strain evidence="4 5">KACC 14949</strain>
    </source>
</reference>
<name>A0A2A4I460_9SPHN</name>
<dbReference type="InterPro" id="IPR053728">
    <property type="entry name" value="Alginate_Permeability_Chnl"/>
</dbReference>
<accession>A0A2A4I460</accession>
<evidence type="ECO:0000313" key="4">
    <source>
        <dbReference type="EMBL" id="PCG10989.1"/>
    </source>
</evidence>
<evidence type="ECO:0000256" key="1">
    <source>
        <dbReference type="SAM" id="MobiDB-lite"/>
    </source>
</evidence>
<feature type="chain" id="PRO_5012630325" description="Alginate export domain-containing protein" evidence="2">
    <location>
        <begin position="23"/>
        <end position="505"/>
    </location>
</feature>
<comment type="caution">
    <text evidence="4">The sequence shown here is derived from an EMBL/GenBank/DDBJ whole genome shotgun (WGS) entry which is preliminary data.</text>
</comment>
<feature type="domain" description="Alginate export" evidence="3">
    <location>
        <begin position="104"/>
        <end position="496"/>
    </location>
</feature>
<dbReference type="AlphaFoldDB" id="A0A2A4I460"/>
<dbReference type="Gene3D" id="2.40.160.100">
    <property type="match status" value="1"/>
</dbReference>
<evidence type="ECO:0000313" key="5">
    <source>
        <dbReference type="Proteomes" id="UP000218784"/>
    </source>
</evidence>
<feature type="region of interest" description="Disordered" evidence="1">
    <location>
        <begin position="31"/>
        <end position="67"/>
    </location>
</feature>
<gene>
    <name evidence="4" type="ORF">COA17_04990</name>
</gene>
<dbReference type="InterPro" id="IPR025388">
    <property type="entry name" value="Alginate_export_dom"/>
</dbReference>
<protein>
    <recommendedName>
        <fullName evidence="3">Alginate export domain-containing protein</fullName>
    </recommendedName>
</protein>
<keyword evidence="2" id="KW-0732">Signal</keyword>